<dbReference type="GO" id="GO:0003677">
    <property type="term" value="F:DNA binding"/>
    <property type="evidence" value="ECO:0007669"/>
    <property type="project" value="UniProtKB-KW"/>
</dbReference>
<protein>
    <submittedName>
        <fullName evidence="5">GntR family transcriptional regulator</fullName>
    </submittedName>
</protein>
<gene>
    <name evidence="5" type="ORF">D5S18_26640</name>
</gene>
<sequence length="276" mass="30772">MVMHEERPHRTFAEDVGVRAMLRPVNQQPGSTRLAARRVRDLLRAEIRRGAFADGRLPAESELMARYQASREAVREALDLLRRDGLIERRRGLGTMTIRDEYLVPGLLPPRGDLYETYLPGGHVTPRVLHRAWLPAPDAVVAHLDGVAPDDDCLCIDYVLLVDDRPTGVFTNYLRAGEAARVEQQLFDTDFYSLLHDSAVTPTNFDLSLQAGTADDCTATLLRIRPGAPILLWEQTIRDQNGQAVDYALGALRGDVVITLGGIPRIDLTHSLPPRR</sequence>
<dbReference type="Gene3D" id="3.40.1410.10">
    <property type="entry name" value="Chorismate lyase-like"/>
    <property type="match status" value="1"/>
</dbReference>
<dbReference type="AlphaFoldDB" id="A0A3A4JP58"/>
<dbReference type="SUPFAM" id="SSF46785">
    <property type="entry name" value="Winged helix' DNA-binding domain"/>
    <property type="match status" value="1"/>
</dbReference>
<evidence type="ECO:0000259" key="4">
    <source>
        <dbReference type="PROSITE" id="PS50949"/>
    </source>
</evidence>
<dbReference type="Pfam" id="PF07702">
    <property type="entry name" value="UTRA"/>
    <property type="match status" value="1"/>
</dbReference>
<evidence type="ECO:0000256" key="1">
    <source>
        <dbReference type="ARBA" id="ARBA00023015"/>
    </source>
</evidence>
<accession>A0A3A4JP58</accession>
<dbReference type="InterPro" id="IPR050679">
    <property type="entry name" value="Bact_HTH_transcr_reg"/>
</dbReference>
<evidence type="ECO:0000313" key="6">
    <source>
        <dbReference type="Proteomes" id="UP000266677"/>
    </source>
</evidence>
<dbReference type="CDD" id="cd07377">
    <property type="entry name" value="WHTH_GntR"/>
    <property type="match status" value="1"/>
</dbReference>
<organism evidence="5 6">
    <name type="scientific">Nocardia panacis</name>
    <dbReference type="NCBI Taxonomy" id="2340916"/>
    <lineage>
        <taxon>Bacteria</taxon>
        <taxon>Bacillati</taxon>
        <taxon>Actinomycetota</taxon>
        <taxon>Actinomycetes</taxon>
        <taxon>Mycobacteriales</taxon>
        <taxon>Nocardiaceae</taxon>
        <taxon>Nocardia</taxon>
    </lineage>
</organism>
<dbReference type="Proteomes" id="UP000266677">
    <property type="component" value="Unassembled WGS sequence"/>
</dbReference>
<evidence type="ECO:0000313" key="5">
    <source>
        <dbReference type="EMBL" id="RJO70778.1"/>
    </source>
</evidence>
<dbReference type="PANTHER" id="PTHR44846:SF17">
    <property type="entry name" value="GNTR-FAMILY TRANSCRIPTIONAL REGULATOR"/>
    <property type="match status" value="1"/>
</dbReference>
<keyword evidence="3" id="KW-0804">Transcription</keyword>
<dbReference type="EMBL" id="QZFU01000036">
    <property type="protein sequence ID" value="RJO70778.1"/>
    <property type="molecule type" value="Genomic_DNA"/>
</dbReference>
<dbReference type="InterPro" id="IPR028978">
    <property type="entry name" value="Chorismate_lyase_/UTRA_dom_sf"/>
</dbReference>
<dbReference type="PANTHER" id="PTHR44846">
    <property type="entry name" value="MANNOSYL-D-GLYCERATE TRANSPORT/METABOLISM SYSTEM REPRESSOR MNGR-RELATED"/>
    <property type="match status" value="1"/>
</dbReference>
<evidence type="ECO:0000256" key="2">
    <source>
        <dbReference type="ARBA" id="ARBA00023125"/>
    </source>
</evidence>
<comment type="caution">
    <text evidence="5">The sequence shown here is derived from an EMBL/GenBank/DDBJ whole genome shotgun (WGS) entry which is preliminary data.</text>
</comment>
<dbReference type="PRINTS" id="PR00035">
    <property type="entry name" value="HTHGNTR"/>
</dbReference>
<reference evidence="5 6" key="1">
    <citation type="submission" date="2018-09" db="EMBL/GenBank/DDBJ databases">
        <title>YIM PH21274 draft genome.</title>
        <authorList>
            <person name="Miao C."/>
        </authorList>
    </citation>
    <scope>NUCLEOTIDE SEQUENCE [LARGE SCALE GENOMIC DNA]</scope>
    <source>
        <strain evidence="5 6">YIM PH 21724</strain>
    </source>
</reference>
<keyword evidence="2" id="KW-0238">DNA-binding</keyword>
<dbReference type="SMART" id="SM00345">
    <property type="entry name" value="HTH_GNTR"/>
    <property type="match status" value="1"/>
</dbReference>
<name>A0A3A4JP58_9NOCA</name>
<proteinExistence type="predicted"/>
<dbReference type="SUPFAM" id="SSF64288">
    <property type="entry name" value="Chorismate lyase-like"/>
    <property type="match status" value="1"/>
</dbReference>
<dbReference type="InterPro" id="IPR011663">
    <property type="entry name" value="UTRA"/>
</dbReference>
<dbReference type="InterPro" id="IPR000524">
    <property type="entry name" value="Tscrpt_reg_HTH_GntR"/>
</dbReference>
<dbReference type="InterPro" id="IPR036388">
    <property type="entry name" value="WH-like_DNA-bd_sf"/>
</dbReference>
<dbReference type="Gene3D" id="1.10.10.10">
    <property type="entry name" value="Winged helix-like DNA-binding domain superfamily/Winged helix DNA-binding domain"/>
    <property type="match status" value="1"/>
</dbReference>
<dbReference type="SMART" id="SM00866">
    <property type="entry name" value="UTRA"/>
    <property type="match status" value="1"/>
</dbReference>
<dbReference type="GO" id="GO:0003700">
    <property type="term" value="F:DNA-binding transcription factor activity"/>
    <property type="evidence" value="ECO:0007669"/>
    <property type="project" value="InterPro"/>
</dbReference>
<dbReference type="PROSITE" id="PS50949">
    <property type="entry name" value="HTH_GNTR"/>
    <property type="match status" value="1"/>
</dbReference>
<feature type="domain" description="HTH gntR-type" evidence="4">
    <location>
        <begin position="33"/>
        <end position="100"/>
    </location>
</feature>
<keyword evidence="6" id="KW-1185">Reference proteome</keyword>
<keyword evidence="1" id="KW-0805">Transcription regulation</keyword>
<dbReference type="Pfam" id="PF00392">
    <property type="entry name" value="GntR"/>
    <property type="match status" value="1"/>
</dbReference>
<evidence type="ECO:0000256" key="3">
    <source>
        <dbReference type="ARBA" id="ARBA00023163"/>
    </source>
</evidence>
<dbReference type="GO" id="GO:0045892">
    <property type="term" value="P:negative regulation of DNA-templated transcription"/>
    <property type="evidence" value="ECO:0007669"/>
    <property type="project" value="TreeGrafter"/>
</dbReference>
<dbReference type="InterPro" id="IPR036390">
    <property type="entry name" value="WH_DNA-bd_sf"/>
</dbReference>